<dbReference type="InterPro" id="IPR021886">
    <property type="entry name" value="MgsA_C"/>
</dbReference>
<dbReference type="EMBL" id="CP054140">
    <property type="protein sequence ID" value="QQG65153.1"/>
    <property type="molecule type" value="Genomic_DNA"/>
</dbReference>
<dbReference type="SMART" id="SM00382">
    <property type="entry name" value="AAA"/>
    <property type="match status" value="1"/>
</dbReference>
<reference evidence="8 9" key="1">
    <citation type="submission" date="2020-05" db="EMBL/GenBank/DDBJ databases">
        <title>Complete genome of Desulfobulbus oligotrophicus.</title>
        <authorList>
            <person name="Podar M."/>
        </authorList>
    </citation>
    <scope>NUCLEOTIDE SEQUENCE [LARGE SCALE GENOMIC DNA]</scope>
    <source>
        <strain evidence="8 9">Prop6</strain>
    </source>
</reference>
<dbReference type="GO" id="GO:0000731">
    <property type="term" value="P:DNA synthesis involved in DNA repair"/>
    <property type="evidence" value="ECO:0007669"/>
    <property type="project" value="TreeGrafter"/>
</dbReference>
<dbReference type="PANTHER" id="PTHR13779">
    <property type="entry name" value="WERNER HELICASE-INTERACTING PROTEIN 1 FAMILY MEMBER"/>
    <property type="match status" value="1"/>
</dbReference>
<keyword evidence="5" id="KW-0547">Nucleotide-binding</keyword>
<dbReference type="Proteomes" id="UP000596092">
    <property type="component" value="Chromosome"/>
</dbReference>
<dbReference type="CDD" id="cd00009">
    <property type="entry name" value="AAA"/>
    <property type="match status" value="1"/>
</dbReference>
<dbReference type="SUPFAM" id="SSF52540">
    <property type="entry name" value="P-loop containing nucleoside triphosphate hydrolases"/>
    <property type="match status" value="1"/>
</dbReference>
<dbReference type="Gene3D" id="1.20.272.10">
    <property type="match status" value="1"/>
</dbReference>
<protein>
    <recommendedName>
        <fullName evidence="3">Replication-associated recombination protein A</fullName>
    </recommendedName>
</protein>
<name>A0A7T6APY7_9BACT</name>
<proteinExistence type="inferred from homology"/>
<accession>A0A7T6APY7</accession>
<evidence type="ECO:0000256" key="6">
    <source>
        <dbReference type="ARBA" id="ARBA00022840"/>
    </source>
</evidence>
<dbReference type="InterPro" id="IPR051314">
    <property type="entry name" value="AAA_ATPase_RarA/MGS1/WRNIP1"/>
</dbReference>
<dbReference type="GO" id="GO:0016887">
    <property type="term" value="F:ATP hydrolysis activity"/>
    <property type="evidence" value="ECO:0007669"/>
    <property type="project" value="InterPro"/>
</dbReference>
<evidence type="ECO:0000256" key="1">
    <source>
        <dbReference type="ARBA" id="ARBA00002393"/>
    </source>
</evidence>
<dbReference type="GO" id="GO:0017116">
    <property type="term" value="F:single-stranded DNA helicase activity"/>
    <property type="evidence" value="ECO:0007669"/>
    <property type="project" value="TreeGrafter"/>
</dbReference>
<dbReference type="KEGG" id="dog:HP555_04350"/>
<evidence type="ECO:0000313" key="9">
    <source>
        <dbReference type="Proteomes" id="UP000596092"/>
    </source>
</evidence>
<dbReference type="CDD" id="cd18139">
    <property type="entry name" value="HLD_clamp_RarA"/>
    <property type="match status" value="1"/>
</dbReference>
<dbReference type="GO" id="GO:0008047">
    <property type="term" value="F:enzyme activator activity"/>
    <property type="evidence" value="ECO:0007669"/>
    <property type="project" value="TreeGrafter"/>
</dbReference>
<dbReference type="Gene3D" id="1.10.3710.10">
    <property type="entry name" value="DNA polymerase III clamp loader subunits, C-terminal domain"/>
    <property type="match status" value="1"/>
</dbReference>
<dbReference type="GO" id="GO:0003677">
    <property type="term" value="F:DNA binding"/>
    <property type="evidence" value="ECO:0007669"/>
    <property type="project" value="InterPro"/>
</dbReference>
<dbReference type="InterPro" id="IPR003593">
    <property type="entry name" value="AAA+_ATPase"/>
</dbReference>
<keyword evidence="4" id="KW-0235">DNA replication</keyword>
<dbReference type="Gene3D" id="1.10.8.60">
    <property type="match status" value="1"/>
</dbReference>
<evidence type="ECO:0000256" key="3">
    <source>
        <dbReference type="ARBA" id="ARBA00020776"/>
    </source>
</evidence>
<dbReference type="FunFam" id="1.20.272.10:FF:000001">
    <property type="entry name" value="Putative AAA family ATPase"/>
    <property type="match status" value="1"/>
</dbReference>
<evidence type="ECO:0000259" key="7">
    <source>
        <dbReference type="SMART" id="SM00382"/>
    </source>
</evidence>
<dbReference type="GO" id="GO:0005524">
    <property type="term" value="F:ATP binding"/>
    <property type="evidence" value="ECO:0007669"/>
    <property type="project" value="UniProtKB-KW"/>
</dbReference>
<dbReference type="Gene3D" id="3.40.50.300">
    <property type="entry name" value="P-loop containing nucleotide triphosphate hydrolases"/>
    <property type="match status" value="1"/>
</dbReference>
<sequence>MTVPTSHQRPLAERMRPKSLKNFIGQEHLVGEGKLLCQLIDSGAIPSLILWGPPGSGKTTLATLLAHTISAHFVFFSAVLSGVKEIRQIVKDAQELREQTDKPTILFVDEIHRFNKSQQDAFLPHVESGLLTLIGATTENPSFEITAPLLSRCQVLPLHPLTPHDIEQMVQRALTDTEHGLGSYHLGIDEAALHLLCRAADGDGRRALNYLETAARLTVEAKDQEDSVSSDTPTISSTTIATTLQQKTLRYDAKGEEHYNLISALHKSMRDSDPDGAVYWLGRMLASGEDPLYLARRMIRFASEDIGNADPQALRVALDCREAYHLLGTPEGELALMQATIYLATAPKSNAVYLCTKSVQKDIQRTGSLPVPLHLRNAPTALMREFGYGRGYQYAHDHRDGIVFQEHLPPELTGTTYYEPTTRGYEAVIKDRLTKWKQILEKRQQHTQTPPAV</sequence>
<organism evidence="8 9">
    <name type="scientific">Desulfobulbus oligotrophicus</name>
    <dbReference type="NCBI Taxonomy" id="1909699"/>
    <lineage>
        <taxon>Bacteria</taxon>
        <taxon>Pseudomonadati</taxon>
        <taxon>Thermodesulfobacteriota</taxon>
        <taxon>Desulfobulbia</taxon>
        <taxon>Desulfobulbales</taxon>
        <taxon>Desulfobulbaceae</taxon>
        <taxon>Desulfobulbus</taxon>
    </lineage>
</organism>
<dbReference type="InterPro" id="IPR003959">
    <property type="entry name" value="ATPase_AAA_core"/>
</dbReference>
<comment type="similarity">
    <text evidence="2">Belongs to the AAA ATPase family. RarA/MGS1/WRNIP1 subfamily.</text>
</comment>
<keyword evidence="6" id="KW-0067">ATP-binding</keyword>
<dbReference type="GO" id="GO:0006261">
    <property type="term" value="P:DNA-templated DNA replication"/>
    <property type="evidence" value="ECO:0007669"/>
    <property type="project" value="TreeGrafter"/>
</dbReference>
<dbReference type="InterPro" id="IPR027417">
    <property type="entry name" value="P-loop_NTPase"/>
</dbReference>
<dbReference type="Pfam" id="PF16193">
    <property type="entry name" value="AAA_assoc_2"/>
    <property type="match status" value="1"/>
</dbReference>
<keyword evidence="9" id="KW-1185">Reference proteome</keyword>
<dbReference type="SUPFAM" id="SSF48019">
    <property type="entry name" value="post-AAA+ oligomerization domain-like"/>
    <property type="match status" value="1"/>
</dbReference>
<dbReference type="AlphaFoldDB" id="A0A7T6APY7"/>
<dbReference type="FunFam" id="3.40.50.300:FF:000137">
    <property type="entry name" value="Replication-associated recombination protein A"/>
    <property type="match status" value="1"/>
</dbReference>
<comment type="function">
    <text evidence="1">DNA-dependent ATPase that plays important roles in cellular responses to stalled DNA replication processes.</text>
</comment>
<dbReference type="Pfam" id="PF12002">
    <property type="entry name" value="MgsA_C"/>
    <property type="match status" value="1"/>
</dbReference>
<dbReference type="PANTHER" id="PTHR13779:SF7">
    <property type="entry name" value="ATPASE WRNIP1"/>
    <property type="match status" value="1"/>
</dbReference>
<gene>
    <name evidence="8" type="ORF">HP555_04350</name>
</gene>
<evidence type="ECO:0000313" key="8">
    <source>
        <dbReference type="EMBL" id="QQG65153.1"/>
    </source>
</evidence>
<dbReference type="InterPro" id="IPR032423">
    <property type="entry name" value="AAA_assoc_2"/>
</dbReference>
<feature type="domain" description="AAA+ ATPase" evidence="7">
    <location>
        <begin position="44"/>
        <end position="161"/>
    </location>
</feature>
<dbReference type="RefSeq" id="WP_199263972.1">
    <property type="nucleotide sequence ID" value="NZ_CP054140.1"/>
</dbReference>
<dbReference type="InterPro" id="IPR008921">
    <property type="entry name" value="DNA_pol3_clamp-load_cplx_C"/>
</dbReference>
<dbReference type="Pfam" id="PF00004">
    <property type="entry name" value="AAA"/>
    <property type="match status" value="1"/>
</dbReference>
<evidence type="ECO:0000256" key="5">
    <source>
        <dbReference type="ARBA" id="ARBA00022741"/>
    </source>
</evidence>
<dbReference type="FunFam" id="1.10.8.60:FF:000029">
    <property type="entry name" value="Replication-associated recombination protein A"/>
    <property type="match status" value="1"/>
</dbReference>
<evidence type="ECO:0000256" key="4">
    <source>
        <dbReference type="ARBA" id="ARBA00022705"/>
    </source>
</evidence>
<evidence type="ECO:0000256" key="2">
    <source>
        <dbReference type="ARBA" id="ARBA00008959"/>
    </source>
</evidence>